<gene>
    <name evidence="1" type="ORF">FA15DRAFT_703697</name>
</gene>
<evidence type="ECO:0000313" key="1">
    <source>
        <dbReference type="EMBL" id="TFK25436.1"/>
    </source>
</evidence>
<dbReference type="Proteomes" id="UP000307440">
    <property type="component" value="Unassembled WGS sequence"/>
</dbReference>
<dbReference type="Gene3D" id="3.40.50.1820">
    <property type="entry name" value="alpha/beta hydrolase"/>
    <property type="match status" value="1"/>
</dbReference>
<dbReference type="InterPro" id="IPR029058">
    <property type="entry name" value="AB_hydrolase_fold"/>
</dbReference>
<proteinExistence type="predicted"/>
<accession>A0A5C3KXZ6</accession>
<sequence>MSTFQTIQVGPGGTQLAYADSGVPSSTSYTTVFIIHGTIFHTIVDLATGASLRIVVVNGRDYPGSTPLSVDPNQITGASKDEKAGYLRDRGMEILRFVDLFIQANDVPEVSEDGKSGGVAVLGWALGAGVTLASLSHASELDKDVSERLSRYIRAHILLDPPTHVIGQPTPPEFWIPLGDEFIQEPDRLPANHAHVDPASTASDGLLYSKALAAQLEANYRKACFDSEVRSIFPHSKVIEVARDMAPAVGVIAFWKIQDDDAVHGGGHVAFDVIRGANHFAQWDCPDKVIDSIRRAVGA</sequence>
<organism evidence="1 2">
    <name type="scientific">Coprinopsis marcescibilis</name>
    <name type="common">Agaric fungus</name>
    <name type="synonym">Psathyrella marcescibilis</name>
    <dbReference type="NCBI Taxonomy" id="230819"/>
    <lineage>
        <taxon>Eukaryota</taxon>
        <taxon>Fungi</taxon>
        <taxon>Dikarya</taxon>
        <taxon>Basidiomycota</taxon>
        <taxon>Agaricomycotina</taxon>
        <taxon>Agaricomycetes</taxon>
        <taxon>Agaricomycetidae</taxon>
        <taxon>Agaricales</taxon>
        <taxon>Agaricineae</taxon>
        <taxon>Psathyrellaceae</taxon>
        <taxon>Coprinopsis</taxon>
    </lineage>
</organism>
<dbReference type="SUPFAM" id="SSF53474">
    <property type="entry name" value="alpha/beta-Hydrolases"/>
    <property type="match status" value="1"/>
</dbReference>
<dbReference type="EMBL" id="ML210186">
    <property type="protein sequence ID" value="TFK25436.1"/>
    <property type="molecule type" value="Genomic_DNA"/>
</dbReference>
<dbReference type="OrthoDB" id="3251587at2759"/>
<name>A0A5C3KXZ6_COPMA</name>
<dbReference type="AlphaFoldDB" id="A0A5C3KXZ6"/>
<evidence type="ECO:0000313" key="2">
    <source>
        <dbReference type="Proteomes" id="UP000307440"/>
    </source>
</evidence>
<keyword evidence="2" id="KW-1185">Reference proteome</keyword>
<protein>
    <submittedName>
        <fullName evidence="1">Uncharacterized protein</fullName>
    </submittedName>
</protein>
<reference evidence="1 2" key="1">
    <citation type="journal article" date="2019" name="Nat. Ecol. Evol.">
        <title>Megaphylogeny resolves global patterns of mushroom evolution.</title>
        <authorList>
            <person name="Varga T."/>
            <person name="Krizsan K."/>
            <person name="Foldi C."/>
            <person name="Dima B."/>
            <person name="Sanchez-Garcia M."/>
            <person name="Sanchez-Ramirez S."/>
            <person name="Szollosi G.J."/>
            <person name="Szarkandi J.G."/>
            <person name="Papp V."/>
            <person name="Albert L."/>
            <person name="Andreopoulos W."/>
            <person name="Angelini C."/>
            <person name="Antonin V."/>
            <person name="Barry K.W."/>
            <person name="Bougher N.L."/>
            <person name="Buchanan P."/>
            <person name="Buyck B."/>
            <person name="Bense V."/>
            <person name="Catcheside P."/>
            <person name="Chovatia M."/>
            <person name="Cooper J."/>
            <person name="Damon W."/>
            <person name="Desjardin D."/>
            <person name="Finy P."/>
            <person name="Geml J."/>
            <person name="Haridas S."/>
            <person name="Hughes K."/>
            <person name="Justo A."/>
            <person name="Karasinski D."/>
            <person name="Kautmanova I."/>
            <person name="Kiss B."/>
            <person name="Kocsube S."/>
            <person name="Kotiranta H."/>
            <person name="LaButti K.M."/>
            <person name="Lechner B.E."/>
            <person name="Liimatainen K."/>
            <person name="Lipzen A."/>
            <person name="Lukacs Z."/>
            <person name="Mihaltcheva S."/>
            <person name="Morgado L.N."/>
            <person name="Niskanen T."/>
            <person name="Noordeloos M.E."/>
            <person name="Ohm R.A."/>
            <person name="Ortiz-Santana B."/>
            <person name="Ovrebo C."/>
            <person name="Racz N."/>
            <person name="Riley R."/>
            <person name="Savchenko A."/>
            <person name="Shiryaev A."/>
            <person name="Soop K."/>
            <person name="Spirin V."/>
            <person name="Szebenyi C."/>
            <person name="Tomsovsky M."/>
            <person name="Tulloss R.E."/>
            <person name="Uehling J."/>
            <person name="Grigoriev I.V."/>
            <person name="Vagvolgyi C."/>
            <person name="Papp T."/>
            <person name="Martin F.M."/>
            <person name="Miettinen O."/>
            <person name="Hibbett D.S."/>
            <person name="Nagy L.G."/>
        </authorList>
    </citation>
    <scope>NUCLEOTIDE SEQUENCE [LARGE SCALE GENOMIC DNA]</scope>
    <source>
        <strain evidence="1 2">CBS 121175</strain>
    </source>
</reference>